<keyword evidence="5 8" id="KW-1133">Transmembrane helix</keyword>
<dbReference type="SUPFAM" id="SSF52540">
    <property type="entry name" value="P-loop containing nucleoside triphosphate hydrolases"/>
    <property type="match status" value="1"/>
</dbReference>
<evidence type="ECO:0000313" key="12">
    <source>
        <dbReference type="Proteomes" id="UP001198962"/>
    </source>
</evidence>
<dbReference type="InterPro" id="IPR011527">
    <property type="entry name" value="ABC1_TM_dom"/>
</dbReference>
<dbReference type="PROSITE" id="PS50893">
    <property type="entry name" value="ABC_TRANSPORTER_2"/>
    <property type="match status" value="1"/>
</dbReference>
<keyword evidence="3" id="KW-0547">Nucleotide-binding</keyword>
<dbReference type="Proteomes" id="UP001198962">
    <property type="component" value="Unassembled WGS sequence"/>
</dbReference>
<keyword evidence="4 11" id="KW-0067">ATP-binding</keyword>
<feature type="domain" description="ABC transmembrane type-1" evidence="10">
    <location>
        <begin position="22"/>
        <end position="306"/>
    </location>
</feature>
<dbReference type="AlphaFoldDB" id="A0AAE3AQ84"/>
<feature type="transmembrane region" description="Helical" evidence="8">
    <location>
        <begin position="242"/>
        <end position="262"/>
    </location>
</feature>
<evidence type="ECO:0000256" key="6">
    <source>
        <dbReference type="ARBA" id="ARBA00023136"/>
    </source>
</evidence>
<organism evidence="11 12">
    <name type="scientific">Brotaphodocola catenula</name>
    <dbReference type="NCBI Taxonomy" id="2885361"/>
    <lineage>
        <taxon>Bacteria</taxon>
        <taxon>Bacillati</taxon>
        <taxon>Bacillota</taxon>
        <taxon>Clostridia</taxon>
        <taxon>Lachnospirales</taxon>
        <taxon>Lachnospiraceae</taxon>
        <taxon>Brotaphodocola</taxon>
    </lineage>
</organism>
<dbReference type="GO" id="GO:0005524">
    <property type="term" value="F:ATP binding"/>
    <property type="evidence" value="ECO:0007669"/>
    <property type="project" value="UniProtKB-KW"/>
</dbReference>
<evidence type="ECO:0000259" key="9">
    <source>
        <dbReference type="PROSITE" id="PS50893"/>
    </source>
</evidence>
<dbReference type="InterPro" id="IPR039421">
    <property type="entry name" value="Type_1_exporter"/>
</dbReference>
<feature type="compositionally biased region" description="Low complexity" evidence="7">
    <location>
        <begin position="340"/>
        <end position="359"/>
    </location>
</feature>
<feature type="transmembrane region" description="Helical" evidence="8">
    <location>
        <begin position="130"/>
        <end position="151"/>
    </location>
</feature>
<evidence type="ECO:0000313" key="11">
    <source>
        <dbReference type="EMBL" id="MCC2165831.1"/>
    </source>
</evidence>
<dbReference type="PANTHER" id="PTHR43394">
    <property type="entry name" value="ATP-DEPENDENT PERMEASE MDL1, MITOCHONDRIAL"/>
    <property type="match status" value="1"/>
</dbReference>
<protein>
    <submittedName>
        <fullName evidence="11">ABC transporter ATP-binding protein/permease</fullName>
    </submittedName>
</protein>
<comment type="subcellular location">
    <subcellularLocation>
        <location evidence="1">Cell membrane</location>
        <topology evidence="1">Multi-pass membrane protein</topology>
    </subcellularLocation>
</comment>
<dbReference type="SMART" id="SM00382">
    <property type="entry name" value="AAA"/>
    <property type="match status" value="1"/>
</dbReference>
<evidence type="ECO:0000259" key="10">
    <source>
        <dbReference type="PROSITE" id="PS50929"/>
    </source>
</evidence>
<gene>
    <name evidence="11" type="ORF">LKD32_13300</name>
</gene>
<dbReference type="GO" id="GO:0016887">
    <property type="term" value="F:ATP hydrolysis activity"/>
    <property type="evidence" value="ECO:0007669"/>
    <property type="project" value="InterPro"/>
</dbReference>
<dbReference type="EMBL" id="JAJEPU010000056">
    <property type="protein sequence ID" value="MCC2165831.1"/>
    <property type="molecule type" value="Genomic_DNA"/>
</dbReference>
<feature type="compositionally biased region" description="Polar residues" evidence="7">
    <location>
        <begin position="329"/>
        <end position="339"/>
    </location>
</feature>
<dbReference type="InterPro" id="IPR017871">
    <property type="entry name" value="ABC_transporter-like_CS"/>
</dbReference>
<dbReference type="GO" id="GO:0005886">
    <property type="term" value="C:plasma membrane"/>
    <property type="evidence" value="ECO:0007669"/>
    <property type="project" value="UniProtKB-SubCell"/>
</dbReference>
<sequence length="587" mass="65431">MTNKNASGIICRTVIREKWLSVGIIFTVISAVGSSLIPPLVLGKIIDQIASGNIVGFSMIALYFFFIVMTGVLESFREGFLTVFGQKITHAFRSELSEKVYHLEADTLMRMDSGNVVSRFVGDVNTVETLFTSGIISMFADACRIISIFAVIWSKNQGLAWVLIALFPLLYGFTRRVQNKMLTAQLANRVAVGRVTNHVPETIRCIRTIHTLQKEPYMEQKYDHYIGESYASIEKTNFYDAVYSPVILFLNACIAAFVMILAGSGNARVLSFFGMSVGTSVAVINYISQVFSPIESLGMEIQTFQSALAGVRRIDEFLQQKERMIIKASDSTNKNTNKITNRSENNNQSNTQNHVQSNVQNQNESNSVIEFQNVNFSYDNHTPVLAGLSFSVAFGEHVTLTGRTGAGKSTIFKLLLGLYRPQDGMVKILGKPAFETSDDERRKIFGYVEQSFHMIPGTVRDQITLSDRSITENQIQTAIHISGLDEAISQLEHGLDTICTPEIFSQGQWQLLSIARAVVAEPKILLLDEITANMDAETENMVLYALGNASNGRTVISISHRLYKKSEGQETRQIPIFTNFKKENIIH</sequence>
<dbReference type="InterPro" id="IPR036640">
    <property type="entry name" value="ABC1_TM_sf"/>
</dbReference>
<feature type="region of interest" description="Disordered" evidence="7">
    <location>
        <begin position="329"/>
        <end position="359"/>
    </location>
</feature>
<reference evidence="11" key="1">
    <citation type="submission" date="2021-10" db="EMBL/GenBank/DDBJ databases">
        <title>Anaerobic single-cell dispensing facilitates the cultivation of human gut bacteria.</title>
        <authorList>
            <person name="Afrizal A."/>
        </authorList>
    </citation>
    <scope>NUCLEOTIDE SEQUENCE</scope>
    <source>
        <strain evidence="11">CLA-AA-H274</strain>
    </source>
</reference>
<dbReference type="Gene3D" id="1.20.1560.10">
    <property type="entry name" value="ABC transporter type 1, transmembrane domain"/>
    <property type="match status" value="1"/>
</dbReference>
<feature type="domain" description="ABC transporter" evidence="9">
    <location>
        <begin position="369"/>
        <end position="584"/>
    </location>
</feature>
<proteinExistence type="predicted"/>
<dbReference type="InterPro" id="IPR027417">
    <property type="entry name" value="P-loop_NTPase"/>
</dbReference>
<keyword evidence="12" id="KW-1185">Reference proteome</keyword>
<dbReference type="InterPro" id="IPR003439">
    <property type="entry name" value="ABC_transporter-like_ATP-bd"/>
</dbReference>
<keyword evidence="6 8" id="KW-0472">Membrane</keyword>
<evidence type="ECO:0000256" key="5">
    <source>
        <dbReference type="ARBA" id="ARBA00022989"/>
    </source>
</evidence>
<dbReference type="PROSITE" id="PS00211">
    <property type="entry name" value="ABC_TRANSPORTER_1"/>
    <property type="match status" value="1"/>
</dbReference>
<evidence type="ECO:0000256" key="8">
    <source>
        <dbReference type="SAM" id="Phobius"/>
    </source>
</evidence>
<dbReference type="PROSITE" id="PS50929">
    <property type="entry name" value="ABC_TM1F"/>
    <property type="match status" value="1"/>
</dbReference>
<feature type="transmembrane region" description="Helical" evidence="8">
    <location>
        <begin position="54"/>
        <end position="73"/>
    </location>
</feature>
<evidence type="ECO:0000256" key="1">
    <source>
        <dbReference type="ARBA" id="ARBA00004651"/>
    </source>
</evidence>
<accession>A0AAE3AQ84</accession>
<dbReference type="PANTHER" id="PTHR43394:SF1">
    <property type="entry name" value="ATP-BINDING CASSETTE SUB-FAMILY B MEMBER 10, MITOCHONDRIAL"/>
    <property type="match status" value="1"/>
</dbReference>
<comment type="caution">
    <text evidence="11">The sequence shown here is derived from an EMBL/GenBank/DDBJ whole genome shotgun (WGS) entry which is preliminary data.</text>
</comment>
<feature type="transmembrane region" description="Helical" evidence="8">
    <location>
        <begin position="158"/>
        <end position="174"/>
    </location>
</feature>
<dbReference type="InterPro" id="IPR003593">
    <property type="entry name" value="AAA+_ATPase"/>
</dbReference>
<evidence type="ECO:0000256" key="4">
    <source>
        <dbReference type="ARBA" id="ARBA00022840"/>
    </source>
</evidence>
<dbReference type="Pfam" id="PF00005">
    <property type="entry name" value="ABC_tran"/>
    <property type="match status" value="1"/>
</dbReference>
<dbReference type="GO" id="GO:0015421">
    <property type="term" value="F:ABC-type oligopeptide transporter activity"/>
    <property type="evidence" value="ECO:0007669"/>
    <property type="project" value="TreeGrafter"/>
</dbReference>
<evidence type="ECO:0000256" key="2">
    <source>
        <dbReference type="ARBA" id="ARBA00022692"/>
    </source>
</evidence>
<dbReference type="Gene3D" id="3.40.50.300">
    <property type="entry name" value="P-loop containing nucleotide triphosphate hydrolases"/>
    <property type="match status" value="1"/>
</dbReference>
<evidence type="ECO:0000256" key="3">
    <source>
        <dbReference type="ARBA" id="ARBA00022741"/>
    </source>
</evidence>
<evidence type="ECO:0000256" key="7">
    <source>
        <dbReference type="SAM" id="MobiDB-lite"/>
    </source>
</evidence>
<dbReference type="SUPFAM" id="SSF90123">
    <property type="entry name" value="ABC transporter transmembrane region"/>
    <property type="match status" value="1"/>
</dbReference>
<feature type="transmembrane region" description="Helical" evidence="8">
    <location>
        <begin position="20"/>
        <end position="42"/>
    </location>
</feature>
<name>A0AAE3AQ84_9FIRM</name>
<keyword evidence="2 8" id="KW-0812">Transmembrane</keyword>
<dbReference type="Pfam" id="PF00664">
    <property type="entry name" value="ABC_membrane"/>
    <property type="match status" value="1"/>
</dbReference>